<reference evidence="3 4" key="1">
    <citation type="journal article" date="2024" name="Microbiol. Resour. Announc.">
        <title>Genome annotations for the ascomycete fungi Trichoderma harzianum, Trichoderma aggressivum, and Purpureocillium lilacinum.</title>
        <authorList>
            <person name="Beijen E.P.W."/>
            <person name="Ohm R.A."/>
        </authorList>
    </citation>
    <scope>NUCLEOTIDE SEQUENCE [LARGE SCALE GENOMIC DNA]</scope>
    <source>
        <strain evidence="3 4">CBS 150709</strain>
    </source>
</reference>
<evidence type="ECO:0000256" key="2">
    <source>
        <dbReference type="SAM" id="Phobius"/>
    </source>
</evidence>
<accession>A0ABR0CGX6</accession>
<organism evidence="3 4">
    <name type="scientific">Purpureocillium lilacinum</name>
    <name type="common">Paecilomyces lilacinus</name>
    <dbReference type="NCBI Taxonomy" id="33203"/>
    <lineage>
        <taxon>Eukaryota</taxon>
        <taxon>Fungi</taxon>
        <taxon>Dikarya</taxon>
        <taxon>Ascomycota</taxon>
        <taxon>Pezizomycotina</taxon>
        <taxon>Sordariomycetes</taxon>
        <taxon>Hypocreomycetidae</taxon>
        <taxon>Hypocreales</taxon>
        <taxon>Ophiocordycipitaceae</taxon>
        <taxon>Purpureocillium</taxon>
    </lineage>
</organism>
<dbReference type="Proteomes" id="UP001287286">
    <property type="component" value="Unassembled WGS sequence"/>
</dbReference>
<proteinExistence type="predicted"/>
<evidence type="ECO:0000256" key="1">
    <source>
        <dbReference type="SAM" id="MobiDB-lite"/>
    </source>
</evidence>
<feature type="transmembrane region" description="Helical" evidence="2">
    <location>
        <begin position="340"/>
        <end position="359"/>
    </location>
</feature>
<feature type="transmembrane region" description="Helical" evidence="2">
    <location>
        <begin position="218"/>
        <end position="237"/>
    </location>
</feature>
<feature type="transmembrane region" description="Helical" evidence="2">
    <location>
        <begin position="38"/>
        <end position="57"/>
    </location>
</feature>
<comment type="caution">
    <text evidence="3">The sequence shown here is derived from an EMBL/GenBank/DDBJ whole genome shotgun (WGS) entry which is preliminary data.</text>
</comment>
<gene>
    <name evidence="3" type="ORF">Purlil1_872</name>
</gene>
<keyword evidence="2" id="KW-1133">Transmembrane helix</keyword>
<feature type="transmembrane region" description="Helical" evidence="2">
    <location>
        <begin position="69"/>
        <end position="94"/>
    </location>
</feature>
<evidence type="ECO:0008006" key="5">
    <source>
        <dbReference type="Google" id="ProtNLM"/>
    </source>
</evidence>
<feature type="transmembrane region" description="Helical" evidence="2">
    <location>
        <begin position="297"/>
        <end position="319"/>
    </location>
</feature>
<feature type="transmembrane region" description="Helical" evidence="2">
    <location>
        <begin position="257"/>
        <end position="277"/>
    </location>
</feature>
<dbReference type="EMBL" id="JAWRVI010000002">
    <property type="protein sequence ID" value="KAK4095176.1"/>
    <property type="molecule type" value="Genomic_DNA"/>
</dbReference>
<feature type="compositionally biased region" description="Basic and acidic residues" evidence="1">
    <location>
        <begin position="496"/>
        <end position="510"/>
    </location>
</feature>
<feature type="transmembrane region" description="Helical" evidence="2">
    <location>
        <begin position="178"/>
        <end position="198"/>
    </location>
</feature>
<feature type="region of interest" description="Disordered" evidence="1">
    <location>
        <begin position="404"/>
        <end position="423"/>
    </location>
</feature>
<name>A0ABR0CGX6_PURLI</name>
<dbReference type="PANTHER" id="PTHR38848:SF3">
    <property type="entry name" value="G-PROTEIN COUPLED RECEPTORS FAMILY 3 PROFILE DOMAIN-CONTAINING PROTEIN"/>
    <property type="match status" value="1"/>
</dbReference>
<dbReference type="PANTHER" id="PTHR38848">
    <property type="entry name" value="G-PROTEIN COUPLED RECEPTORS FAMILY 3 PROFILE DOMAIN-CONTAINING PROTEIN"/>
    <property type="match status" value="1"/>
</dbReference>
<keyword evidence="2" id="KW-0472">Membrane</keyword>
<feature type="region of interest" description="Disordered" evidence="1">
    <location>
        <begin position="537"/>
        <end position="557"/>
    </location>
</feature>
<sequence length="557" mass="60839">MVIFQPARTAVTVSSSLRSFGLRSPRQERRRCQERRSLLLILFTSATLILGIAPACVKGDNTGLPELPLLPRLLFLFFFCFFSIGTSSTSLGALRYPNLSPVVHVADLESVSSTTPRDAAPPRLSPDEDMIPPVAGMPPVGVPEGGRIASMVLALAATTILTLFITQRALAIRSWRRLPLVVWLMFAIYVDSYLFVIGTATLQHALGINANHKTCDSAILLCLACYITTKIFIYLFLVEKSHIVRATPKGRLQSRLYLFNSCGMLGIYVVVAIPNFIFRIADLKDGHCIIGMRSPAMIPLISFDAIANVYLTLMFLVPLSRLYSFKNMARTPANRRLRTVAVRTFIGAICTLISSIVQVSSPLAVCVRDTDTSCQQPLCANGVKRRARLVLFSALVIQWVTSRDNAGSTPSTSSSSHRAAVPPDCISPSSIRLTTPCDYSRRSLITVDDISVLSSPRPSFSRDCPTDGPGDPEAPPEAIPMTRIRRETDPSIPSAYDRKARKSGEVRFADHPPPLKSSCGPFAPESYCFPKVAATGTTQVQPSPDVDPKSNHSFPNP</sequence>
<keyword evidence="4" id="KW-1185">Reference proteome</keyword>
<keyword evidence="2" id="KW-0812">Transmembrane</keyword>
<feature type="region of interest" description="Disordered" evidence="1">
    <location>
        <begin position="455"/>
        <end position="519"/>
    </location>
</feature>
<protein>
    <recommendedName>
        <fullName evidence="5">Integral membrane protein</fullName>
    </recommendedName>
</protein>
<evidence type="ECO:0000313" key="3">
    <source>
        <dbReference type="EMBL" id="KAK4095176.1"/>
    </source>
</evidence>
<evidence type="ECO:0000313" key="4">
    <source>
        <dbReference type="Proteomes" id="UP001287286"/>
    </source>
</evidence>